<keyword evidence="2" id="KW-1185">Reference proteome</keyword>
<organism evidence="1 2">
    <name type="scientific">Metamycoplasma phocicerebrale</name>
    <dbReference type="NCBI Taxonomy" id="142649"/>
    <lineage>
        <taxon>Bacteria</taxon>
        <taxon>Bacillati</taxon>
        <taxon>Mycoplasmatota</taxon>
        <taxon>Mycoplasmoidales</taxon>
        <taxon>Metamycoplasmataceae</taxon>
        <taxon>Metamycoplasma</taxon>
    </lineage>
</organism>
<name>A0A3T0TT73_9BACT</name>
<dbReference type="Proteomes" id="UP000256585">
    <property type="component" value="Chromosome"/>
</dbReference>
<proteinExistence type="predicted"/>
<accession>A0A3T0TT73</accession>
<sequence length="372" mass="44602">MKKFSIKLKNKLVLSLDWNEINETFENITFSKEFSFLKEFRLFQNDAQLNSIILFENILPKQRSKKIQTINKNSLNYYLNDYGLNLNNAFWILPYDKQDLKWEENNYFHKYKLDFTKALLNTYIYPSPNIYTVGEMEKFWFFDKGELFLAKKGTPLSYDVQSEYLAYQVIKEVFSGEKQKIIEYKLRKNKNELYSISKIFTNENTSFIPLSWLINYDETNKVNIINQMKKIYGNDELEDLMILDAIILNIDRHLGNIGILVDNNNLSKIDNAPIFDNGKSLVFDYPLYKSSASLVYLENYLNIKPKLYNSFKEQFLDNVQPRHAKWYEKLKKFKFQNDFRINLNLKYLNKVQEIFDKQLNVFKEILIEKEYI</sequence>
<evidence type="ECO:0000313" key="2">
    <source>
        <dbReference type="Proteomes" id="UP000256585"/>
    </source>
</evidence>
<evidence type="ECO:0000313" key="1">
    <source>
        <dbReference type="EMBL" id="AZZ65254.1"/>
    </source>
</evidence>
<gene>
    <name evidence="1" type="ORF">DMC14_000320</name>
</gene>
<reference evidence="1" key="1">
    <citation type="submission" date="2019-03" db="EMBL/GenBank/DDBJ databases">
        <title>Draft Sequence and Annotation of the Mycoplasma phocicerebrale Strain 1049T Genome.</title>
        <authorList>
            <person name="Frasca S.Jr."/>
            <person name="Kutish G.F."/>
            <person name="Castellanos Gell J."/>
            <person name="Michaels D.L."/>
            <person name="Brown D.R."/>
        </authorList>
    </citation>
    <scope>NUCLEOTIDE SEQUENCE</scope>
    <source>
        <strain evidence="1">1049</strain>
    </source>
</reference>
<dbReference type="RefSeq" id="WP_116171927.1">
    <property type="nucleotide sequence ID" value="NZ_CP033058.2"/>
</dbReference>
<dbReference type="AlphaFoldDB" id="A0A3T0TT73"/>
<dbReference type="Gene3D" id="1.10.1070.20">
    <property type="match status" value="1"/>
</dbReference>
<evidence type="ECO:0008006" key="3">
    <source>
        <dbReference type="Google" id="ProtNLM"/>
    </source>
</evidence>
<dbReference type="KEGG" id="mphc:DMC14_000320"/>
<dbReference type="EMBL" id="CP033058">
    <property type="protein sequence ID" value="AZZ65254.1"/>
    <property type="molecule type" value="Genomic_DNA"/>
</dbReference>
<protein>
    <recommendedName>
        <fullName evidence="3">HipA-like C-terminal domain-containing protein</fullName>
    </recommendedName>
</protein>
<dbReference type="OrthoDB" id="9812605at2"/>